<feature type="binding site" evidence="3">
    <location>
        <position position="169"/>
    </location>
    <ligand>
        <name>Cu cation</name>
        <dbReference type="ChEBI" id="CHEBI:23378"/>
    </ligand>
</feature>
<organism evidence="5 6">
    <name type="scientific">Roseisalinus antarcticus</name>
    <dbReference type="NCBI Taxonomy" id="254357"/>
    <lineage>
        <taxon>Bacteria</taxon>
        <taxon>Pseudomonadati</taxon>
        <taxon>Pseudomonadota</taxon>
        <taxon>Alphaproteobacteria</taxon>
        <taxon>Rhodobacterales</taxon>
        <taxon>Roseobacteraceae</taxon>
        <taxon>Roseisalinus</taxon>
    </lineage>
</organism>
<dbReference type="RefSeq" id="WP_085878151.1">
    <property type="nucleotide sequence ID" value="NZ_FWFZ01000004.1"/>
</dbReference>
<evidence type="ECO:0000256" key="2">
    <source>
        <dbReference type="ARBA" id="ARBA00023008"/>
    </source>
</evidence>
<dbReference type="PANTHER" id="PTHR12151">
    <property type="entry name" value="ELECTRON TRANSPORT PROTIN SCO1/SENC FAMILY MEMBER"/>
    <property type="match status" value="1"/>
</dbReference>
<evidence type="ECO:0000313" key="6">
    <source>
        <dbReference type="Proteomes" id="UP000193900"/>
    </source>
</evidence>
<dbReference type="InterPro" id="IPR036249">
    <property type="entry name" value="Thioredoxin-like_sf"/>
</dbReference>
<comment type="similarity">
    <text evidence="1">Belongs to the SCO1/2 family.</text>
</comment>
<keyword evidence="2 3" id="KW-0186">Copper</keyword>
<dbReference type="GO" id="GO:0046872">
    <property type="term" value="F:metal ion binding"/>
    <property type="evidence" value="ECO:0007669"/>
    <property type="project" value="UniProtKB-KW"/>
</dbReference>
<keyword evidence="6" id="KW-1185">Reference proteome</keyword>
<gene>
    <name evidence="5" type="ORF">ROA7023_01042</name>
</gene>
<dbReference type="CDD" id="cd02968">
    <property type="entry name" value="SCO"/>
    <property type="match status" value="1"/>
</dbReference>
<sequence>MGKRHIVLGTAAVALLALGGAWGWMAWSERSASLGDCTVGRVAGGAIGGPFELVDETGETVTSEEIITEPTLVYFGYTFCPDVCPLDAMRNGQAIDILTSRGVEARSVFISVDPRRDTPEVVDAFTDNFHEEMIGLTGTPEQVDAAAKAYRVSYEVPADPEDDFYLVSHTVLTYLMLPERGFVDFFRRDATPEQVADTVQCVAEAV</sequence>
<feature type="binding site" evidence="3">
    <location>
        <position position="84"/>
    </location>
    <ligand>
        <name>Cu cation</name>
        <dbReference type="ChEBI" id="CHEBI:23378"/>
    </ligand>
</feature>
<dbReference type="AlphaFoldDB" id="A0A1Y5S219"/>
<protein>
    <submittedName>
        <fullName evidence="5">SCO1/SenC</fullName>
    </submittedName>
</protein>
<dbReference type="OrthoDB" id="9790194at2"/>
<name>A0A1Y5S219_9RHOB</name>
<evidence type="ECO:0000256" key="4">
    <source>
        <dbReference type="PIRSR" id="PIRSR603782-2"/>
    </source>
</evidence>
<dbReference type="PANTHER" id="PTHR12151:SF25">
    <property type="entry name" value="LINALOOL DEHYDRATASE_ISOMERASE DOMAIN-CONTAINING PROTEIN"/>
    <property type="match status" value="1"/>
</dbReference>
<evidence type="ECO:0000256" key="1">
    <source>
        <dbReference type="ARBA" id="ARBA00010996"/>
    </source>
</evidence>
<accession>A0A1Y5S219</accession>
<reference evidence="5 6" key="1">
    <citation type="submission" date="2017-03" db="EMBL/GenBank/DDBJ databases">
        <authorList>
            <person name="Afonso C.L."/>
            <person name="Miller P.J."/>
            <person name="Scott M.A."/>
            <person name="Spackman E."/>
            <person name="Goraichik I."/>
            <person name="Dimitrov K.M."/>
            <person name="Suarez D.L."/>
            <person name="Swayne D.E."/>
        </authorList>
    </citation>
    <scope>NUCLEOTIDE SEQUENCE [LARGE SCALE GENOMIC DNA]</scope>
    <source>
        <strain evidence="5 6">CECT 7023</strain>
    </source>
</reference>
<dbReference type="Pfam" id="PF02630">
    <property type="entry name" value="SCO1-SenC"/>
    <property type="match status" value="1"/>
</dbReference>
<keyword evidence="3" id="KW-0479">Metal-binding</keyword>
<dbReference type="FunFam" id="3.40.30.10:FF:000013">
    <property type="entry name" value="Blast:Protein SCO1 homolog, mitochondrial"/>
    <property type="match status" value="1"/>
</dbReference>
<dbReference type="Gene3D" id="3.40.30.10">
    <property type="entry name" value="Glutaredoxin"/>
    <property type="match status" value="1"/>
</dbReference>
<dbReference type="SUPFAM" id="SSF52833">
    <property type="entry name" value="Thioredoxin-like"/>
    <property type="match status" value="1"/>
</dbReference>
<dbReference type="EMBL" id="FWFZ01000004">
    <property type="protein sequence ID" value="SLN30526.1"/>
    <property type="molecule type" value="Genomic_DNA"/>
</dbReference>
<evidence type="ECO:0000313" key="5">
    <source>
        <dbReference type="EMBL" id="SLN30526.1"/>
    </source>
</evidence>
<feature type="disulfide bond" description="Redox-active" evidence="4">
    <location>
        <begin position="80"/>
        <end position="84"/>
    </location>
</feature>
<dbReference type="InterPro" id="IPR003782">
    <property type="entry name" value="SCO1/SenC"/>
</dbReference>
<feature type="binding site" evidence="3">
    <location>
        <position position="80"/>
    </location>
    <ligand>
        <name>Cu cation</name>
        <dbReference type="ChEBI" id="CHEBI:23378"/>
    </ligand>
</feature>
<proteinExistence type="inferred from homology"/>
<evidence type="ECO:0000256" key="3">
    <source>
        <dbReference type="PIRSR" id="PIRSR603782-1"/>
    </source>
</evidence>
<keyword evidence="4" id="KW-1015">Disulfide bond</keyword>
<dbReference type="Proteomes" id="UP000193900">
    <property type="component" value="Unassembled WGS sequence"/>
</dbReference>